<reference evidence="9 10" key="1">
    <citation type="submission" date="2021-01" db="EMBL/GenBank/DDBJ databases">
        <title>Genomic Encyclopedia of Type Strains, Phase IV (KMG-IV): sequencing the most valuable type-strain genomes for metagenomic binning, comparative biology and taxonomic classification.</title>
        <authorList>
            <person name="Goeker M."/>
        </authorList>
    </citation>
    <scope>NUCLEOTIDE SEQUENCE [LARGE SCALE GENOMIC DNA]</scope>
    <source>
        <strain evidence="9 10">DSM 25540</strain>
    </source>
</reference>
<evidence type="ECO:0000313" key="10">
    <source>
        <dbReference type="Proteomes" id="UP000741863"/>
    </source>
</evidence>
<gene>
    <name evidence="6" type="primary">smc</name>
    <name evidence="9" type="ORF">JOD17_001653</name>
</gene>
<evidence type="ECO:0000256" key="5">
    <source>
        <dbReference type="ARBA" id="ARBA00023125"/>
    </source>
</evidence>
<comment type="domain">
    <text evidence="6">Contains large globular domains required for ATP hydrolysis at each terminus and a third globular domain forming a flexible hinge near the middle of the molecule. These domains are separated by coiled-coil structures.</text>
</comment>
<evidence type="ECO:0000256" key="2">
    <source>
        <dbReference type="ARBA" id="ARBA00022741"/>
    </source>
</evidence>
<evidence type="ECO:0000256" key="6">
    <source>
        <dbReference type="HAMAP-Rule" id="MF_01894"/>
    </source>
</evidence>
<keyword evidence="1 6" id="KW-0963">Cytoplasm</keyword>
<organism evidence="9 10">
    <name type="scientific">Geomicrobium sediminis</name>
    <dbReference type="NCBI Taxonomy" id="1347788"/>
    <lineage>
        <taxon>Bacteria</taxon>
        <taxon>Bacillati</taxon>
        <taxon>Bacillota</taxon>
        <taxon>Bacilli</taxon>
        <taxon>Bacillales</taxon>
        <taxon>Geomicrobium</taxon>
    </lineage>
</organism>
<dbReference type="InterPro" id="IPR003395">
    <property type="entry name" value="RecF/RecN/SMC_N"/>
</dbReference>
<evidence type="ECO:0000256" key="4">
    <source>
        <dbReference type="ARBA" id="ARBA00023054"/>
    </source>
</evidence>
<comment type="subcellular location">
    <subcellularLocation>
        <location evidence="6">Cytoplasm</location>
    </subcellularLocation>
</comment>
<feature type="coiled-coil region" evidence="6">
    <location>
        <begin position="996"/>
        <end position="1033"/>
    </location>
</feature>
<evidence type="ECO:0000259" key="8">
    <source>
        <dbReference type="SMART" id="SM00968"/>
    </source>
</evidence>
<feature type="compositionally biased region" description="Basic and acidic residues" evidence="7">
    <location>
        <begin position="666"/>
        <end position="679"/>
    </location>
</feature>
<comment type="similarity">
    <text evidence="6">Belongs to the SMC family.</text>
</comment>
<feature type="binding site" evidence="6">
    <location>
        <begin position="32"/>
        <end position="39"/>
    </location>
    <ligand>
        <name>ATP</name>
        <dbReference type="ChEBI" id="CHEBI:30616"/>
    </ligand>
</feature>
<comment type="subunit">
    <text evidence="6">Homodimer.</text>
</comment>
<feature type="coiled-coil region" evidence="6">
    <location>
        <begin position="167"/>
        <end position="225"/>
    </location>
</feature>
<accession>A0ABS2PAY5</accession>
<feature type="region of interest" description="Disordered" evidence="7">
    <location>
        <begin position="406"/>
        <end position="431"/>
    </location>
</feature>
<dbReference type="InterPro" id="IPR010935">
    <property type="entry name" value="SMC_hinge"/>
</dbReference>
<sequence>MYLKRLEISGFKSFATPLKIDLDPGVTAIVGPNGSGKSNVSDGVRWVLGEQSAKQLRGSKMEDIIFAGSESRKKVNLAEVTLVLDNEDGHMSSEYVEISMTRRLFRTGESEYYLNGTACRRKDLLDLLIDSGLGKEAYSMIGQGEVEKILSSKPEERRVMFEDAAGVLKYKSRKQQSEKKLTETKDNLQRVEDILSELEQQIEPLERQASTAKEYVEKREEYEKLDISLLSFDIDDKHGQWTSKKNKLQTLQATLETKGAQLEKSVQEQDDVKALLKQIDKQLEESQKELLEVSERLTQLEGHRELMNERGSNAHVRLEELEQRMTAIETSWQESKKLLDAEAKQLEDKEANDAKLEKRWNTMQKEMSKTQEDFETELEALKTTYIDVLNEQAALKNEMRYRKEQQEKVKRRMDTLDEEHSGAKDSLEEKQTNFDHLQQQIESLETKKQTVLEDVEESKQHVEKIQEHKQKQSDHLHRGYRSYEDVKARIDLLERMEQEHAGFFQGVKAVMQGRDHGQLSGVLGPVASLIHATKKFELAIETALGGALQHIVVDTDQNGRKAIAYLKAKKQGRATFLPQNVMKPRFVQSSTLKKLEQQPGFECVATAAVSNEHHVQNVIDHLLGGIIIASDLESGQAIAKVSEFRHRIVTLDGDVINPGGSMTGGSEKKKGQELLGRKREQGELLEKKRDIEAAISDLEQNVKDKTNEYNEALQLLQTKELTLEELVDSLQRAKEELHLQRQALQQKQSEHSLYVKEKSVLDQELLQWTEEKETNEQKAIELSERSTSLEQEINEKEAEKKRQALSEKEMQEQVTLLRIERAKQKEQLDHQKQTVKRLQTEVSEQQRELVNIKEEREALTYRLEDVSGGSSTIDEDIEKTRESKEKWQTYVQAKRKEREETNEKLGLVEQAVTRFDSEYRDTDQQRQHIELVTERLDVELDHLLDRLQGEYELTYEAAKKKRDREIPVEDARKRLKLLERGIEELGYVNLGAIEEYERVSERYQFLKTQQEDLREARQTLVEAIREMDEEMTRKFRETFVQIREQFKETYRVMFGGGEADLVLSEPDDLLETGIDIFARPPGKKKQALSLLSGGEKSLTAIALLFAILNVRPVPFCILDEVEAALDEANVKRFADYLQRFSAQTQFIVITHRKGTMAASDSLYGVTMEESGVSRLVSVRLEEAEMLEPAMSTSK</sequence>
<dbReference type="SUPFAM" id="SSF52540">
    <property type="entry name" value="P-loop containing nucleoside triphosphate hydrolases"/>
    <property type="match status" value="1"/>
</dbReference>
<dbReference type="InterPro" id="IPR024704">
    <property type="entry name" value="SMC"/>
</dbReference>
<dbReference type="CDD" id="cd03278">
    <property type="entry name" value="ABC_SMC_barmotin"/>
    <property type="match status" value="2"/>
</dbReference>
<comment type="caution">
    <text evidence="9">The sequence shown here is derived from an EMBL/GenBank/DDBJ whole genome shotgun (WGS) entry which is preliminary data.</text>
</comment>
<dbReference type="HAMAP" id="MF_01894">
    <property type="entry name" value="Smc_prok"/>
    <property type="match status" value="1"/>
</dbReference>
<dbReference type="Pfam" id="PF02463">
    <property type="entry name" value="SMC_N"/>
    <property type="match status" value="1"/>
</dbReference>
<dbReference type="Gene3D" id="3.40.50.300">
    <property type="entry name" value="P-loop containing nucleotide triphosphate hydrolases"/>
    <property type="match status" value="2"/>
</dbReference>
<keyword evidence="5 6" id="KW-0238">DNA-binding</keyword>
<feature type="compositionally biased region" description="Basic and acidic residues" evidence="7">
    <location>
        <begin position="793"/>
        <end position="806"/>
    </location>
</feature>
<evidence type="ECO:0000256" key="1">
    <source>
        <dbReference type="ARBA" id="ARBA00022490"/>
    </source>
</evidence>
<feature type="region of interest" description="Disordered" evidence="7">
    <location>
        <begin position="772"/>
        <end position="806"/>
    </location>
</feature>
<dbReference type="SUPFAM" id="SSF75553">
    <property type="entry name" value="Smc hinge domain"/>
    <property type="match status" value="1"/>
</dbReference>
<evidence type="ECO:0000256" key="3">
    <source>
        <dbReference type="ARBA" id="ARBA00022840"/>
    </source>
</evidence>
<dbReference type="Pfam" id="PF06470">
    <property type="entry name" value="SMC_hinge"/>
    <property type="match status" value="1"/>
</dbReference>
<dbReference type="PIRSF" id="PIRSF005719">
    <property type="entry name" value="SMC"/>
    <property type="match status" value="1"/>
</dbReference>
<dbReference type="InterPro" id="IPR027417">
    <property type="entry name" value="P-loop_NTPase"/>
</dbReference>
<dbReference type="NCBIfam" id="TIGR02168">
    <property type="entry name" value="SMC_prok_B"/>
    <property type="match status" value="1"/>
</dbReference>
<proteinExistence type="inferred from homology"/>
<dbReference type="Gene3D" id="3.30.70.1620">
    <property type="match status" value="1"/>
</dbReference>
<feature type="domain" description="SMC hinge" evidence="8">
    <location>
        <begin position="520"/>
        <end position="639"/>
    </location>
</feature>
<dbReference type="PANTHER" id="PTHR43977">
    <property type="entry name" value="STRUCTURAL MAINTENANCE OF CHROMOSOMES PROTEIN 3"/>
    <property type="match status" value="1"/>
</dbReference>
<keyword evidence="3 6" id="KW-0067">ATP-binding</keyword>
<dbReference type="InterPro" id="IPR036277">
    <property type="entry name" value="SMC_hinge_sf"/>
</dbReference>
<dbReference type="EMBL" id="JAFBEC010000004">
    <property type="protein sequence ID" value="MBM7632559.1"/>
    <property type="molecule type" value="Genomic_DNA"/>
</dbReference>
<evidence type="ECO:0000256" key="7">
    <source>
        <dbReference type="SAM" id="MobiDB-lite"/>
    </source>
</evidence>
<feature type="region of interest" description="Disordered" evidence="7">
    <location>
        <begin position="657"/>
        <end position="679"/>
    </location>
</feature>
<dbReference type="Gene3D" id="1.20.1060.20">
    <property type="match status" value="1"/>
</dbReference>
<evidence type="ECO:0000313" key="9">
    <source>
        <dbReference type="EMBL" id="MBM7632559.1"/>
    </source>
</evidence>
<protein>
    <recommendedName>
        <fullName evidence="6">Chromosome partition protein Smc</fullName>
    </recommendedName>
</protein>
<feature type="compositionally biased region" description="Basic and acidic residues" evidence="7">
    <location>
        <begin position="772"/>
        <end position="784"/>
    </location>
</feature>
<keyword evidence="2 6" id="KW-0547">Nucleotide-binding</keyword>
<keyword evidence="10" id="KW-1185">Reference proteome</keyword>
<comment type="function">
    <text evidence="6">Required for chromosome condensation and partitioning.</text>
</comment>
<dbReference type="InterPro" id="IPR011890">
    <property type="entry name" value="SMC_prok"/>
</dbReference>
<keyword evidence="4 6" id="KW-0175">Coiled coil</keyword>
<dbReference type="Proteomes" id="UP000741863">
    <property type="component" value="Unassembled WGS sequence"/>
</dbReference>
<dbReference type="SMART" id="SM00968">
    <property type="entry name" value="SMC_hinge"/>
    <property type="match status" value="1"/>
</dbReference>
<dbReference type="RefSeq" id="WP_204696864.1">
    <property type="nucleotide sequence ID" value="NZ_JAFBEC010000004.1"/>
</dbReference>
<name>A0ABS2PAY5_9BACL</name>
<feature type="coiled-coil region" evidence="6">
    <location>
        <begin position="269"/>
        <end position="303"/>
    </location>
</feature>